<keyword evidence="2" id="KW-1133">Transmembrane helix</keyword>
<dbReference type="Proteomes" id="UP001497512">
    <property type="component" value="Chromosome 7"/>
</dbReference>
<evidence type="ECO:0000256" key="2">
    <source>
        <dbReference type="SAM" id="Phobius"/>
    </source>
</evidence>
<feature type="chain" id="PRO_5047437421" description="DUF202 domain-containing protein" evidence="3">
    <location>
        <begin position="24"/>
        <end position="107"/>
    </location>
</feature>
<dbReference type="PANTHER" id="PTHR37749">
    <property type="entry name" value="TRANSMEMBRANE PROTEIN"/>
    <property type="match status" value="1"/>
</dbReference>
<name>A0ABP0UZB5_9BRYO</name>
<evidence type="ECO:0000256" key="1">
    <source>
        <dbReference type="SAM" id="MobiDB-lite"/>
    </source>
</evidence>
<accession>A0ABP0UZB5</accession>
<keyword evidence="2" id="KW-0812">Transmembrane</keyword>
<keyword evidence="3" id="KW-0732">Signal</keyword>
<dbReference type="EMBL" id="OZ019899">
    <property type="protein sequence ID" value="CAK9231268.1"/>
    <property type="molecule type" value="Genomic_DNA"/>
</dbReference>
<organism evidence="4 5">
    <name type="scientific">Sphagnum troendelagicum</name>
    <dbReference type="NCBI Taxonomy" id="128251"/>
    <lineage>
        <taxon>Eukaryota</taxon>
        <taxon>Viridiplantae</taxon>
        <taxon>Streptophyta</taxon>
        <taxon>Embryophyta</taxon>
        <taxon>Bryophyta</taxon>
        <taxon>Sphagnophytina</taxon>
        <taxon>Sphagnopsida</taxon>
        <taxon>Sphagnales</taxon>
        <taxon>Sphagnaceae</taxon>
        <taxon>Sphagnum</taxon>
    </lineage>
</organism>
<reference evidence="4" key="1">
    <citation type="submission" date="2024-02" db="EMBL/GenBank/DDBJ databases">
        <authorList>
            <consortium name="ELIXIR-Norway"/>
            <consortium name="Elixir Norway"/>
        </authorList>
    </citation>
    <scope>NUCLEOTIDE SEQUENCE</scope>
</reference>
<evidence type="ECO:0000313" key="4">
    <source>
        <dbReference type="EMBL" id="CAK9231268.1"/>
    </source>
</evidence>
<feature type="region of interest" description="Disordered" evidence="1">
    <location>
        <begin position="87"/>
        <end position="107"/>
    </location>
</feature>
<proteinExistence type="predicted"/>
<evidence type="ECO:0008006" key="6">
    <source>
        <dbReference type="Google" id="ProtNLM"/>
    </source>
</evidence>
<keyword evidence="2" id="KW-0472">Membrane</keyword>
<feature type="compositionally biased region" description="Polar residues" evidence="1">
    <location>
        <begin position="87"/>
        <end position="98"/>
    </location>
</feature>
<gene>
    <name evidence="4" type="ORF">CSSPTR1EN2_LOCUS20447</name>
</gene>
<dbReference type="PANTHER" id="PTHR37749:SF1">
    <property type="entry name" value="TRANSMEMBRANE PROTEIN"/>
    <property type="match status" value="1"/>
</dbReference>
<protein>
    <recommendedName>
        <fullName evidence="6">DUF202 domain-containing protein</fullName>
    </recommendedName>
</protein>
<feature type="signal peptide" evidence="3">
    <location>
        <begin position="1"/>
        <end position="23"/>
    </location>
</feature>
<sequence length="107" mass="12574">MRLEAFVHFLGFIFRLIVMMKEALQKLDRERSIFRSVGLSVYVLKFLGRHLMEVEVPRPMRYILGAVIMMLGVVLPVGYMMFRTKRVPSSSSTFAKQTELTERWRDS</sequence>
<evidence type="ECO:0000313" key="5">
    <source>
        <dbReference type="Proteomes" id="UP001497512"/>
    </source>
</evidence>
<feature type="transmembrane region" description="Helical" evidence="2">
    <location>
        <begin position="63"/>
        <end position="82"/>
    </location>
</feature>
<keyword evidence="5" id="KW-1185">Reference proteome</keyword>
<evidence type="ECO:0000256" key="3">
    <source>
        <dbReference type="SAM" id="SignalP"/>
    </source>
</evidence>